<feature type="signal peptide" evidence="2">
    <location>
        <begin position="1"/>
        <end position="18"/>
    </location>
</feature>
<keyword evidence="1" id="KW-0472">Membrane</keyword>
<sequence>MKISRLFILLKLFQLCCCEIEELTYQNPVITKYIDILSNQYYGIVSFYVPLSLQTNFINSLAQSVDKQFLFSTYFNNDIFIVAYCKLNIQANEITHTLILVQQQTIQEQQFSVSFDTQLFEGQLICTSFYYDAEQQNLQFIIQTKNDIQYMNLNKINLEQNNVKFVFGGANQNLELSSFQGLLYPFWEDSEGNIYFYLNYLYAVEICSYAEEKAEFDSKDYDQENTWQYILPFIVSKDYSIYFWHRFSTPLDSNDIVSLIHISTQIQLNPQYSLGTNTLMINYEQQHNKQILVTVQYYSYEFPYIFYDPDYIQSLIKVQQIEEIDPALIYQWHYIIIQYQFNELFIQIYYPNQQRRINFKDKTVRQFSYSQFSLIFGESMNQQLYAGQVNQFKFKNCQEEFIDTYQCHFSCATCNGPLKNSCLSCPENSYRNYDPDNHTCTCQIWTIEQNSTQCFSISDINQINVDQIEDSKNYNFDQVEPNIICSYGYFLYEGDCYQCPSASQQGDLICLECLDNWQNWIQNSICSEYMLSRIIYDYDKEEYNYEFDDTSISSLYLFIDHELRMCNFCIQFCLHSSISYRCYFIKEQHLGKETYVECTFGYDSQTQSCKHPQYNLKDDRCSGQSCNGQCKCCSPTNRCQRCINDNDVLLLNNKDCVECSIQNCKLCFQYFQQSDGIFVSTLTYTNYEQIITNEDYLIGCALCEDNYIYNFVLNVCQLKLQISQSCDNYLIDQNNQPLCLTTLTQNFDDGIEISDCFKYLKSCQNCVKSNTNKLYCTTCFKGFFQNSYGYCESCDDNFQECKLTYSNQYDFTIQQLQPLLLAISNGQVLFYPPYYAYVAEIGICYQSTKWSKKCIEDKIVTYCSKYFDNACVKCNSDDTYTATLSQGTCYLCSYQCKICLPSIVDSTQLKCFLTDFSTNYIDQLSSRVKIKINNYVRYSNQLTVQNLFWKDQYSDVFKQQVFQRMNFIYILNNTYGIYYYKRQSQQISESQENHIIQSITVLQDYSQKIKLESLQFIDYQIINLNNLTITIQELNKDELIKTTSKYGSDIYINNLILNQTHSVNFQKQIFHLLNITSLSINNLTLINIDLQNFDLFKLSIFSLSTRIKINLVNLKLINCKLINSSIFSITQLVYIFDQNTISITHVEFINCSFINSYFLQFQDNQLCLYLQSLLIEDFTIRLSNFTSSSIFSNYTATQTRLMLLTIMDNQIKNSNFFVADLKFEIYSTQIQNTTIKNSQFIYFIQQLSAAYQKEFLIINQLELSQLEMDSSLLSLPQSIIRFVQIQNIEVRDIRQLKNDKNQSSNLFLVQADMLIIKNYWSYNFKSNQIQLDILNSNKIELYNILIQGDSNDFRINHEAEFSDCPLRLQFLNVYNLTSLMIQDLQIQNVMICNNNFINIKDVQNQITINIDNLIFKDIILLQLQGTAQTTMIDISISKQSMIQFTQFTITNVFGNNYERLRKVSEQLTIISIVAAQSTLELLNSYLKSNIITNSTSALIYLELKQISIKNFTNIESNYFTELIYNHFNQEYTKISISSLQQLFPIKSEGSVFNILCQKLTLYDVINENSVALLGGFCKIELILDCGLLIQNTYIHNSKSIQAQESKGGSFYINAKDANLILKMINITISYSFSLYDGGFLYLIPSDSSNLLMLENIKATGVFSMFRGFMSVEFSLQTIENVVTLKNIDIQLEYTQMEYITSNYDELKDNELEYIKIKNGYLYFDYCQIQFININLSFEIITQPIFYLQNMQNLHIMNFYLEVGEQTSNTIIEFESIKSFQDKDLFIKSFQARQIKVTIPEAFYAKSCNLSYKYEIIHLPNLSEKSIALKINNCLINQLSKVYQDVESIIQIRLLDTFRNFRFCNAIILNFHKNSFSMALIDIYYQTQVKSKFELFYLLNNKCTLSTCLRIRSNDKYQMLELILKQIYMMNNHNSKYGQLTLNNQTYLIKQSYFMNNMAMEMAGAIYLQNSPLKIQSSYFINNSAPLVGAIYCSNISIQDRQVLTSSSLFLNNVAKYAINTFGIEFYSLSLSQSVLKNQVIANYSQISTFKDQGNSEQYLVYLPSGQALKQYQIFDKKVLRYQSLEFSLKFIILNSFKEKQIINNYSIKCNITSSLIDKEFNVLHDNIAMFTAEFNTERSELNLENNTFVLNPYSGDLLKIKISCDNIENNNYYELFAKTYKCQMGEFFYEDQCLKCNASRGYYSVNPLNGECIKANPNTIQNHTENLLNLYEGFWRLNILTPIGEYCSNNPSNCLGGWETGDVTCIIGHIGALCEACDIYNVRGQGQFSKSRDYKCSQCSNSGFLIVEFLLAFFWAFLQIVLAVKGTQLQNQKFLLSKSQTKFYDILVRLSQDQSSSVIKLISNYFQIIMVVYTFKVEFISNLDSLFQFIGSSTYSTTYNFDCYISKIEYLDIIYLNLIWILQVQFLQYVLYLLLSYFIKLSRPRFFSLETVYSSFFYLYLSGQINLIKLLAELIAPKTISNVEWISANLSYRFWTTTHQKVLFALILPLLIMFGLIIPLFLFIKLSQNKSNLSNYKIKQKYGYLFNEYSNTHYYWESVKLMYRQLLILIIVLLQDFIVIKGIMLIGLLFAYQIIFSLSKPYNVGKLNQFESQAIQICIWSFLLCILQYEIQEFNLWLNIICQLLILMSFIILIVKSIFKFIQVFSSKYELIIDYIKTKIVRCLNLQNLQSSKLFELSSKRKARVQKYFKIIKIHVFKRVQTNVNIQQTQNVEIMLCSSLSPSQKQITPGRRFL</sequence>
<comment type="caution">
    <text evidence="3">The sequence shown here is derived from an EMBL/GenBank/DDBJ whole genome shotgun (WGS) entry which is preliminary data.</text>
</comment>
<dbReference type="OMA" id="THYYWES"/>
<dbReference type="PANTHER" id="PTHR11319">
    <property type="entry name" value="G PROTEIN-COUPLED RECEPTOR-RELATED"/>
    <property type="match status" value="1"/>
</dbReference>
<dbReference type="EMBL" id="CAJJDP010000022">
    <property type="protein sequence ID" value="CAD8149251.1"/>
    <property type="molecule type" value="Genomic_DNA"/>
</dbReference>
<evidence type="ECO:0008006" key="5">
    <source>
        <dbReference type="Google" id="ProtNLM"/>
    </source>
</evidence>
<feature type="transmembrane region" description="Helical" evidence="1">
    <location>
        <begin position="2613"/>
        <end position="2631"/>
    </location>
</feature>
<dbReference type="OrthoDB" id="300606at2759"/>
<evidence type="ECO:0000313" key="4">
    <source>
        <dbReference type="Proteomes" id="UP000683925"/>
    </source>
</evidence>
<feature type="transmembrane region" description="Helical" evidence="1">
    <location>
        <begin position="2566"/>
        <end position="2592"/>
    </location>
</feature>
<dbReference type="CDD" id="cd00064">
    <property type="entry name" value="FU"/>
    <property type="match status" value="1"/>
</dbReference>
<keyword evidence="1" id="KW-1133">Transmembrane helix</keyword>
<name>A0A8S1T5W2_PAROT</name>
<gene>
    <name evidence="3" type="ORF">POCTA_138.1.T0220135</name>
</gene>
<evidence type="ECO:0000256" key="1">
    <source>
        <dbReference type="SAM" id="Phobius"/>
    </source>
</evidence>
<protein>
    <recommendedName>
        <fullName evidence="5">Transmembrane protein</fullName>
    </recommendedName>
</protein>
<feature type="transmembrane region" description="Helical" evidence="1">
    <location>
        <begin position="2414"/>
        <end position="2439"/>
    </location>
</feature>
<organism evidence="3 4">
    <name type="scientific">Paramecium octaurelia</name>
    <dbReference type="NCBI Taxonomy" id="43137"/>
    <lineage>
        <taxon>Eukaryota</taxon>
        <taxon>Sar</taxon>
        <taxon>Alveolata</taxon>
        <taxon>Ciliophora</taxon>
        <taxon>Intramacronucleata</taxon>
        <taxon>Oligohymenophorea</taxon>
        <taxon>Peniculida</taxon>
        <taxon>Parameciidae</taxon>
        <taxon>Paramecium</taxon>
    </lineage>
</organism>
<reference evidence="3" key="1">
    <citation type="submission" date="2021-01" db="EMBL/GenBank/DDBJ databases">
        <authorList>
            <consortium name="Genoscope - CEA"/>
            <person name="William W."/>
        </authorList>
    </citation>
    <scope>NUCLEOTIDE SEQUENCE</scope>
</reference>
<proteinExistence type="predicted"/>
<feature type="transmembrane region" description="Helical" evidence="1">
    <location>
        <begin position="2637"/>
        <end position="2659"/>
    </location>
</feature>
<keyword evidence="1" id="KW-0812">Transmembrane</keyword>
<feature type="transmembrane region" description="Helical" evidence="1">
    <location>
        <begin position="2451"/>
        <end position="2472"/>
    </location>
</feature>
<keyword evidence="2" id="KW-0732">Signal</keyword>
<feature type="transmembrane region" description="Helical" evidence="1">
    <location>
        <begin position="2502"/>
        <end position="2524"/>
    </location>
</feature>
<dbReference type="Proteomes" id="UP000683925">
    <property type="component" value="Unassembled WGS sequence"/>
</dbReference>
<feature type="chain" id="PRO_5035914404" description="Transmembrane protein" evidence="2">
    <location>
        <begin position="19"/>
        <end position="2754"/>
    </location>
</feature>
<keyword evidence="4" id="KW-1185">Reference proteome</keyword>
<accession>A0A8S1T5W2</accession>
<feature type="transmembrane region" description="Helical" evidence="1">
    <location>
        <begin position="2303"/>
        <end position="2324"/>
    </location>
</feature>
<dbReference type="InterPro" id="IPR006212">
    <property type="entry name" value="Furin_repeat"/>
</dbReference>
<evidence type="ECO:0000313" key="3">
    <source>
        <dbReference type="EMBL" id="CAD8149251.1"/>
    </source>
</evidence>
<evidence type="ECO:0000256" key="2">
    <source>
        <dbReference type="SAM" id="SignalP"/>
    </source>
</evidence>
<dbReference type="PANTHER" id="PTHR11319:SF35">
    <property type="entry name" value="OUTER MEMBRANE PROTEIN PMPC-RELATED"/>
    <property type="match status" value="1"/>
</dbReference>